<accession>A0A7J7KMD1</accession>
<dbReference type="AlphaFoldDB" id="A0A7J7KMD1"/>
<name>A0A7J7KMD1_BUGNE</name>
<keyword evidence="3 7" id="KW-0479">Metal-binding</keyword>
<dbReference type="OrthoDB" id="6093983at2759"/>
<dbReference type="InterPro" id="IPR002401">
    <property type="entry name" value="Cyt_P450_E_grp-I"/>
</dbReference>
<evidence type="ECO:0000256" key="8">
    <source>
        <dbReference type="RuleBase" id="RU000461"/>
    </source>
</evidence>
<dbReference type="GO" id="GO:0016705">
    <property type="term" value="F:oxidoreductase activity, acting on paired donors, with incorporation or reduction of molecular oxygen"/>
    <property type="evidence" value="ECO:0007669"/>
    <property type="project" value="InterPro"/>
</dbReference>
<dbReference type="PRINTS" id="PR00463">
    <property type="entry name" value="EP450I"/>
</dbReference>
<proteinExistence type="inferred from homology"/>
<keyword evidence="8" id="KW-0503">Monooxygenase</keyword>
<dbReference type="InterPro" id="IPR017972">
    <property type="entry name" value="Cyt_P450_CS"/>
</dbReference>
<keyword evidence="4 8" id="KW-0560">Oxidoreductase</keyword>
<organism evidence="9 10">
    <name type="scientific">Bugula neritina</name>
    <name type="common">Brown bryozoan</name>
    <name type="synonym">Sertularia neritina</name>
    <dbReference type="NCBI Taxonomy" id="10212"/>
    <lineage>
        <taxon>Eukaryota</taxon>
        <taxon>Metazoa</taxon>
        <taxon>Spiralia</taxon>
        <taxon>Lophotrochozoa</taxon>
        <taxon>Bryozoa</taxon>
        <taxon>Gymnolaemata</taxon>
        <taxon>Cheilostomatida</taxon>
        <taxon>Flustrina</taxon>
        <taxon>Buguloidea</taxon>
        <taxon>Bugulidae</taxon>
        <taxon>Bugula</taxon>
    </lineage>
</organism>
<evidence type="ECO:0000256" key="1">
    <source>
        <dbReference type="ARBA" id="ARBA00010617"/>
    </source>
</evidence>
<evidence type="ECO:0000256" key="4">
    <source>
        <dbReference type="ARBA" id="ARBA00023002"/>
    </source>
</evidence>
<dbReference type="GO" id="GO:0005506">
    <property type="term" value="F:iron ion binding"/>
    <property type="evidence" value="ECO:0007669"/>
    <property type="project" value="InterPro"/>
</dbReference>
<evidence type="ECO:0000313" key="9">
    <source>
        <dbReference type="EMBL" id="KAF6039306.1"/>
    </source>
</evidence>
<evidence type="ECO:0000256" key="6">
    <source>
        <dbReference type="ARBA" id="ARBA00043906"/>
    </source>
</evidence>
<dbReference type="GO" id="GO:0020037">
    <property type="term" value="F:heme binding"/>
    <property type="evidence" value="ECO:0007669"/>
    <property type="project" value="InterPro"/>
</dbReference>
<gene>
    <name evidence="9" type="ORF">EB796_002389</name>
</gene>
<keyword evidence="5 7" id="KW-0408">Iron</keyword>
<comment type="caution">
    <text evidence="9">The sequence shown here is derived from an EMBL/GenBank/DDBJ whole genome shotgun (WGS) entry which is preliminary data.</text>
</comment>
<comment type="similarity">
    <text evidence="1 8">Belongs to the cytochrome P450 family.</text>
</comment>
<comment type="cofactor">
    <cofactor evidence="7">
        <name>heme</name>
        <dbReference type="ChEBI" id="CHEBI:30413"/>
    </cofactor>
</comment>
<keyword evidence="10" id="KW-1185">Reference proteome</keyword>
<dbReference type="InterPro" id="IPR001128">
    <property type="entry name" value="Cyt_P450"/>
</dbReference>
<dbReference type="Proteomes" id="UP000593567">
    <property type="component" value="Unassembled WGS sequence"/>
</dbReference>
<dbReference type="PROSITE" id="PS00086">
    <property type="entry name" value="CYTOCHROME_P450"/>
    <property type="match status" value="1"/>
</dbReference>
<evidence type="ECO:0000256" key="3">
    <source>
        <dbReference type="ARBA" id="ARBA00022723"/>
    </source>
</evidence>
<dbReference type="EMBL" id="VXIV02000279">
    <property type="protein sequence ID" value="KAF6039306.1"/>
    <property type="molecule type" value="Genomic_DNA"/>
</dbReference>
<dbReference type="InterPro" id="IPR036396">
    <property type="entry name" value="Cyt_P450_sf"/>
</dbReference>
<dbReference type="InterPro" id="IPR050705">
    <property type="entry name" value="Cytochrome_P450_3A"/>
</dbReference>
<dbReference type="SUPFAM" id="SSF48264">
    <property type="entry name" value="Cytochrome P450"/>
    <property type="match status" value="1"/>
</dbReference>
<protein>
    <submittedName>
        <fullName evidence="9">TBXAS1</fullName>
    </submittedName>
</protein>
<dbReference type="PANTHER" id="PTHR24302:SF15">
    <property type="entry name" value="FATTY-ACID PEROXYGENASE"/>
    <property type="match status" value="1"/>
</dbReference>
<reference evidence="9" key="1">
    <citation type="submission" date="2020-06" db="EMBL/GenBank/DDBJ databases">
        <title>Draft genome of Bugula neritina, a colonial animal packing powerful symbionts and potential medicines.</title>
        <authorList>
            <person name="Rayko M."/>
        </authorList>
    </citation>
    <scope>NUCLEOTIDE SEQUENCE [LARGE SCALE GENOMIC DNA]</scope>
    <source>
        <strain evidence="9">Kwan_BN1</strain>
    </source>
</reference>
<dbReference type="PANTHER" id="PTHR24302">
    <property type="entry name" value="CYTOCHROME P450 FAMILY 3"/>
    <property type="match status" value="1"/>
</dbReference>
<sequence>MRNIFWFDRMAAEDMVVKGIKVTKGTAVTAGTWVLHRDPEIWENPENFEPGRFSPERWNTTCADAYMPFGLGNRQCIGNRLALIEMKMTIIATLKKFKVTKNDETPTRPLKFKKILGLLPEKPIMVSFEERS</sequence>
<evidence type="ECO:0000256" key="2">
    <source>
        <dbReference type="ARBA" id="ARBA00022617"/>
    </source>
</evidence>
<dbReference type="Gene3D" id="1.10.630.10">
    <property type="entry name" value="Cytochrome P450"/>
    <property type="match status" value="1"/>
</dbReference>
<comment type="function">
    <text evidence="6">Cytochromes P450 are a group of heme-thiolate monooxygenases. They oxidize a variety of structurally unrelated compounds, including steroids, fatty acids, and xenobiotics.</text>
</comment>
<keyword evidence="2 7" id="KW-0349">Heme</keyword>
<evidence type="ECO:0000313" key="10">
    <source>
        <dbReference type="Proteomes" id="UP000593567"/>
    </source>
</evidence>
<dbReference type="Pfam" id="PF00067">
    <property type="entry name" value="p450"/>
    <property type="match status" value="1"/>
</dbReference>
<evidence type="ECO:0000256" key="7">
    <source>
        <dbReference type="PIRSR" id="PIRSR602401-1"/>
    </source>
</evidence>
<feature type="binding site" description="axial binding residue" evidence="7">
    <location>
        <position position="76"/>
    </location>
    <ligand>
        <name>heme</name>
        <dbReference type="ChEBI" id="CHEBI:30413"/>
    </ligand>
    <ligandPart>
        <name>Fe</name>
        <dbReference type="ChEBI" id="CHEBI:18248"/>
    </ligandPart>
</feature>
<dbReference type="GO" id="GO:0008395">
    <property type="term" value="F:steroid hydroxylase activity"/>
    <property type="evidence" value="ECO:0007669"/>
    <property type="project" value="TreeGrafter"/>
</dbReference>
<evidence type="ECO:0000256" key="5">
    <source>
        <dbReference type="ARBA" id="ARBA00023004"/>
    </source>
</evidence>